<feature type="chain" id="PRO_5023045595" evidence="2">
    <location>
        <begin position="34"/>
        <end position="431"/>
    </location>
</feature>
<keyword evidence="4" id="KW-1185">Reference proteome</keyword>
<dbReference type="EMBL" id="CABPRZ010000008">
    <property type="protein sequence ID" value="VVE06145.1"/>
    <property type="molecule type" value="Genomic_DNA"/>
</dbReference>
<proteinExistence type="inferred from homology"/>
<dbReference type="GO" id="GO:0015562">
    <property type="term" value="F:efflux transmembrane transporter activity"/>
    <property type="evidence" value="ECO:0007669"/>
    <property type="project" value="InterPro"/>
</dbReference>
<organism evidence="3 4">
    <name type="scientific">Pandoraea terrae</name>
    <dbReference type="NCBI Taxonomy" id="1537710"/>
    <lineage>
        <taxon>Bacteria</taxon>
        <taxon>Pseudomonadati</taxon>
        <taxon>Pseudomonadota</taxon>
        <taxon>Betaproteobacteria</taxon>
        <taxon>Burkholderiales</taxon>
        <taxon>Burkholderiaceae</taxon>
        <taxon>Pandoraea</taxon>
    </lineage>
</organism>
<sequence>MYLTFGTPVNRRTQARACAIFAALLLGCAPAYAQEADFTLEAALQSAMSRSASMQAAQSSVRSSAEAAVKAGQLPDPMLKAGIDNLPVNGDQRFSVGQDFMTMRRIGIEQEWVSSDKRQLRTDLGNRMVDRERSGYLAQIANVRQQTATAWLNAAYAKQSVALQQALVMHMTHELGATGALYRGAKASAGDVTQARVMLAQAQDQLLKSRQSLTSTIIGLSRWTVTPVADVVGDPPAPISTVPSLTPDQLKQVQPALIAASADIAVANADTAVATSARSPNWTWEVAYQQRGSQFSNMVSVGVSIPLPIHRGSRQDRDVAEKAELSTKARLMFDDTQRQVGADIRNLATVLENGRERLANLNRTLLPAADQRVQLATAAYKAGTGSLADIFAAKRAQLEAQLQVLDLQRDVSLAWAQLEYQVIPPNIAAVQ</sequence>
<dbReference type="RefSeq" id="WP_150697189.1">
    <property type="nucleotide sequence ID" value="NZ_CABPRZ010000008.1"/>
</dbReference>
<accession>A0A5E4V557</accession>
<dbReference type="SUPFAM" id="SSF56954">
    <property type="entry name" value="Outer membrane efflux proteins (OEP)"/>
    <property type="match status" value="1"/>
</dbReference>
<dbReference type="Pfam" id="PF02321">
    <property type="entry name" value="OEP"/>
    <property type="match status" value="1"/>
</dbReference>
<name>A0A5E4V557_9BURK</name>
<dbReference type="Gene3D" id="1.20.1600.10">
    <property type="entry name" value="Outer membrane efflux proteins (OEP)"/>
    <property type="match status" value="1"/>
</dbReference>
<evidence type="ECO:0000256" key="2">
    <source>
        <dbReference type="SAM" id="SignalP"/>
    </source>
</evidence>
<dbReference type="PANTHER" id="PTHR30203:SF24">
    <property type="entry name" value="BLR4935 PROTEIN"/>
    <property type="match status" value="1"/>
</dbReference>
<reference evidence="3 4" key="1">
    <citation type="submission" date="2019-08" db="EMBL/GenBank/DDBJ databases">
        <authorList>
            <person name="Peeters C."/>
        </authorList>
    </citation>
    <scope>NUCLEOTIDE SEQUENCE [LARGE SCALE GENOMIC DNA]</scope>
    <source>
        <strain evidence="3 4">LMG 30175</strain>
    </source>
</reference>
<keyword evidence="2" id="KW-0732">Signal</keyword>
<dbReference type="PANTHER" id="PTHR30203">
    <property type="entry name" value="OUTER MEMBRANE CATION EFFLUX PROTEIN"/>
    <property type="match status" value="1"/>
</dbReference>
<evidence type="ECO:0000313" key="4">
    <source>
        <dbReference type="Proteomes" id="UP000414233"/>
    </source>
</evidence>
<evidence type="ECO:0000313" key="3">
    <source>
        <dbReference type="EMBL" id="VVE06145.1"/>
    </source>
</evidence>
<evidence type="ECO:0000256" key="1">
    <source>
        <dbReference type="ARBA" id="ARBA00007613"/>
    </source>
</evidence>
<dbReference type="InterPro" id="IPR010131">
    <property type="entry name" value="MdtP/NodT-like"/>
</dbReference>
<feature type="signal peptide" evidence="2">
    <location>
        <begin position="1"/>
        <end position="33"/>
    </location>
</feature>
<dbReference type="AlphaFoldDB" id="A0A5E4V557"/>
<comment type="similarity">
    <text evidence="1">Belongs to the outer membrane factor (OMF) (TC 1.B.17) family.</text>
</comment>
<gene>
    <name evidence="3" type="ORF">PTE30175_02320</name>
</gene>
<dbReference type="OrthoDB" id="9769048at2"/>
<dbReference type="Proteomes" id="UP000414233">
    <property type="component" value="Unassembled WGS sequence"/>
</dbReference>
<protein>
    <submittedName>
        <fullName evidence="3">Transporter</fullName>
    </submittedName>
</protein>
<dbReference type="InterPro" id="IPR003423">
    <property type="entry name" value="OMP_efflux"/>
</dbReference>